<proteinExistence type="predicted"/>
<dbReference type="Proteomes" id="UP001500416">
    <property type="component" value="Unassembled WGS sequence"/>
</dbReference>
<accession>A0ABP3E1T1</accession>
<dbReference type="RefSeq" id="WP_343936590.1">
    <property type="nucleotide sequence ID" value="NZ_BAAABU010000014.1"/>
</dbReference>
<feature type="region of interest" description="Disordered" evidence="1">
    <location>
        <begin position="14"/>
        <end position="45"/>
    </location>
</feature>
<evidence type="ECO:0000313" key="3">
    <source>
        <dbReference type="Proteomes" id="UP001500416"/>
    </source>
</evidence>
<gene>
    <name evidence="2" type="ORF">GCM10010492_52860</name>
</gene>
<reference evidence="3" key="1">
    <citation type="journal article" date="2019" name="Int. J. Syst. Evol. Microbiol.">
        <title>The Global Catalogue of Microorganisms (GCM) 10K type strain sequencing project: providing services to taxonomists for standard genome sequencing and annotation.</title>
        <authorList>
            <consortium name="The Broad Institute Genomics Platform"/>
            <consortium name="The Broad Institute Genome Sequencing Center for Infectious Disease"/>
            <person name="Wu L."/>
            <person name="Ma J."/>
        </authorList>
    </citation>
    <scope>NUCLEOTIDE SEQUENCE [LARGE SCALE GENOMIC DNA]</scope>
    <source>
        <strain evidence="3">JCM 3380</strain>
    </source>
</reference>
<protein>
    <submittedName>
        <fullName evidence="2">Uncharacterized protein</fullName>
    </submittedName>
</protein>
<dbReference type="EMBL" id="BAAABU010000014">
    <property type="protein sequence ID" value="GAA0246732.1"/>
    <property type="molecule type" value="Genomic_DNA"/>
</dbReference>
<comment type="caution">
    <text evidence="2">The sequence shown here is derived from an EMBL/GenBank/DDBJ whole genome shotgun (WGS) entry which is preliminary data.</text>
</comment>
<organism evidence="2 3">
    <name type="scientific">Saccharothrix mutabilis subsp. mutabilis</name>
    <dbReference type="NCBI Taxonomy" id="66855"/>
    <lineage>
        <taxon>Bacteria</taxon>
        <taxon>Bacillati</taxon>
        <taxon>Actinomycetota</taxon>
        <taxon>Actinomycetes</taxon>
        <taxon>Pseudonocardiales</taxon>
        <taxon>Pseudonocardiaceae</taxon>
        <taxon>Saccharothrix</taxon>
    </lineage>
</organism>
<name>A0ABP3E1T1_9PSEU</name>
<sequence>MCLYRFPGAAAAIAQDKPADTPPDLPEQAAAREPEAREPANTGLS</sequence>
<keyword evidence="3" id="KW-1185">Reference proteome</keyword>
<evidence type="ECO:0000256" key="1">
    <source>
        <dbReference type="SAM" id="MobiDB-lite"/>
    </source>
</evidence>
<evidence type="ECO:0000313" key="2">
    <source>
        <dbReference type="EMBL" id="GAA0246732.1"/>
    </source>
</evidence>